<dbReference type="InterPro" id="IPR011009">
    <property type="entry name" value="Kinase-like_dom_sf"/>
</dbReference>
<dbReference type="GO" id="GO:0004674">
    <property type="term" value="F:protein serine/threonine kinase activity"/>
    <property type="evidence" value="ECO:0007669"/>
    <property type="project" value="UniProtKB-EC"/>
</dbReference>
<evidence type="ECO:0000313" key="8">
    <source>
        <dbReference type="Proteomes" id="UP001146793"/>
    </source>
</evidence>
<dbReference type="InterPro" id="IPR050629">
    <property type="entry name" value="STE20/SPS1-PAK"/>
</dbReference>
<evidence type="ECO:0000256" key="4">
    <source>
        <dbReference type="PROSITE-ProRule" id="PRU10141"/>
    </source>
</evidence>
<organism evidence="7 8">
    <name type="scientific">Anaeramoeba flamelloides</name>
    <dbReference type="NCBI Taxonomy" id="1746091"/>
    <lineage>
        <taxon>Eukaryota</taxon>
        <taxon>Metamonada</taxon>
        <taxon>Anaeramoebidae</taxon>
        <taxon>Anaeramoeba</taxon>
    </lineage>
</organism>
<keyword evidence="3 4" id="KW-0067">ATP-binding</keyword>
<dbReference type="InterPro" id="IPR008271">
    <property type="entry name" value="Ser/Thr_kinase_AS"/>
</dbReference>
<proteinExistence type="predicted"/>
<evidence type="ECO:0000256" key="3">
    <source>
        <dbReference type="ARBA" id="ARBA00022840"/>
    </source>
</evidence>
<feature type="binding site" evidence="4">
    <location>
        <position position="48"/>
    </location>
    <ligand>
        <name>ATP</name>
        <dbReference type="ChEBI" id="CHEBI:30616"/>
    </ligand>
</feature>
<feature type="region of interest" description="Disordered" evidence="5">
    <location>
        <begin position="297"/>
        <end position="317"/>
    </location>
</feature>
<comment type="caution">
    <text evidence="7">The sequence shown here is derived from an EMBL/GenBank/DDBJ whole genome shotgun (WGS) entry which is preliminary data.</text>
</comment>
<keyword evidence="7" id="KW-0418">Kinase</keyword>
<dbReference type="PANTHER" id="PTHR48012">
    <property type="entry name" value="STERILE20-LIKE KINASE, ISOFORM B-RELATED"/>
    <property type="match status" value="1"/>
</dbReference>
<dbReference type="PANTHER" id="PTHR48012:SF2">
    <property type="entry name" value="STERILE20-LIKE KINASE, ISOFORM B"/>
    <property type="match status" value="1"/>
</dbReference>
<dbReference type="Gene3D" id="1.10.510.10">
    <property type="entry name" value="Transferase(Phosphotransferase) domain 1"/>
    <property type="match status" value="1"/>
</dbReference>
<evidence type="ECO:0000256" key="2">
    <source>
        <dbReference type="ARBA" id="ARBA00022741"/>
    </source>
</evidence>
<dbReference type="PROSITE" id="PS50011">
    <property type="entry name" value="PROTEIN_KINASE_DOM"/>
    <property type="match status" value="1"/>
</dbReference>
<dbReference type="PROSITE" id="PS00107">
    <property type="entry name" value="PROTEIN_KINASE_ATP"/>
    <property type="match status" value="1"/>
</dbReference>
<accession>A0AAV7YX45</accession>
<dbReference type="EC" id="2.7.11.1" evidence="1"/>
<dbReference type="InterPro" id="IPR000719">
    <property type="entry name" value="Prot_kinase_dom"/>
</dbReference>
<dbReference type="SUPFAM" id="SSF56112">
    <property type="entry name" value="Protein kinase-like (PK-like)"/>
    <property type="match status" value="1"/>
</dbReference>
<protein>
    <recommendedName>
        <fullName evidence="1">non-specific serine/threonine protein kinase</fullName>
        <ecNumber evidence="1">2.7.11.1</ecNumber>
    </recommendedName>
</protein>
<feature type="region of interest" description="Disordered" evidence="5">
    <location>
        <begin position="418"/>
        <end position="447"/>
    </location>
</feature>
<keyword evidence="2 4" id="KW-0547">Nucleotide-binding</keyword>
<feature type="compositionally biased region" description="Acidic residues" evidence="5">
    <location>
        <begin position="434"/>
        <end position="446"/>
    </location>
</feature>
<evidence type="ECO:0000256" key="1">
    <source>
        <dbReference type="ARBA" id="ARBA00012513"/>
    </source>
</evidence>
<dbReference type="GO" id="GO:0005524">
    <property type="term" value="F:ATP binding"/>
    <property type="evidence" value="ECO:0007669"/>
    <property type="project" value="UniProtKB-UniRule"/>
</dbReference>
<dbReference type="Proteomes" id="UP001146793">
    <property type="component" value="Unassembled WGS sequence"/>
</dbReference>
<feature type="domain" description="Protein kinase" evidence="6">
    <location>
        <begin position="19"/>
        <end position="281"/>
    </location>
</feature>
<keyword evidence="7" id="KW-0808">Transferase</keyword>
<dbReference type="Pfam" id="PF00069">
    <property type="entry name" value="Pkinase"/>
    <property type="match status" value="1"/>
</dbReference>
<evidence type="ECO:0000313" key="7">
    <source>
        <dbReference type="EMBL" id="KAJ3433430.1"/>
    </source>
</evidence>
<dbReference type="SMART" id="SM00220">
    <property type="entry name" value="S_TKc"/>
    <property type="match status" value="1"/>
</dbReference>
<evidence type="ECO:0000256" key="5">
    <source>
        <dbReference type="SAM" id="MobiDB-lite"/>
    </source>
</evidence>
<name>A0AAV7YX45_9EUKA</name>
<gene>
    <name evidence="7" type="ORF">M0812_22388</name>
</gene>
<feature type="compositionally biased region" description="Acidic residues" evidence="5">
    <location>
        <begin position="298"/>
        <end position="308"/>
    </location>
</feature>
<reference evidence="7" key="1">
    <citation type="submission" date="2022-08" db="EMBL/GenBank/DDBJ databases">
        <title>Novel sulphate-reducing endosymbionts in the free-living metamonad Anaeramoeba.</title>
        <authorList>
            <person name="Jerlstrom-Hultqvist J."/>
            <person name="Cepicka I."/>
            <person name="Gallot-Lavallee L."/>
            <person name="Salas-Leiva D."/>
            <person name="Curtis B.A."/>
            <person name="Zahonova K."/>
            <person name="Pipaliya S."/>
            <person name="Dacks J."/>
            <person name="Roger A.J."/>
        </authorList>
    </citation>
    <scope>NUCLEOTIDE SEQUENCE</scope>
    <source>
        <strain evidence="7">Busselton2</strain>
    </source>
</reference>
<dbReference type="GO" id="GO:0005737">
    <property type="term" value="C:cytoplasm"/>
    <property type="evidence" value="ECO:0007669"/>
    <property type="project" value="TreeGrafter"/>
</dbReference>
<evidence type="ECO:0000259" key="6">
    <source>
        <dbReference type="PROSITE" id="PS50011"/>
    </source>
</evidence>
<dbReference type="PROSITE" id="PS00108">
    <property type="entry name" value="PROTEIN_KINASE_ST"/>
    <property type="match status" value="1"/>
</dbReference>
<sequence>MEKIKNILGISNVDPNKLFELIEILGKGSYGSVYKGKQKGTGEIVAIKMIEYIEEDEGLYELKCEIDILKKCKQKNIVRYFGTYFKDSTIWIVMEYCGGGSLSDICQILEHGLNEKQISAIMYGALEGLNYFHSNKIIHRDIKGGNILLTDQGKVKIADFGVSAQLKHSMSKRNTFIGTIYWMAPEVVLDYGQYDSRADIWSLGITAIEAAEILPPLSNLEQMRVVFIIPNEKTQPPELKNKEQYSDEFNDFISKCLHPFIQMGKTNYNSNILLDLIHEVDSIVSERGYRFKIKSDESLTENEDETESSEGSVKNYGNYNSNGYLSSNSEESESDSEGSMAIYDNSYIQKDNIHAKESNFNWSIVLQENDKGTKGIQKSLEQTGLSQKIENLKKKNSIIDIPFLNLSTMDFDSFFYKDEENSENSDPLETKYSDDDDDDSGDESEHEEAKHLEILKELTDQEIVLEKSMVTPSISNLIKMLKYNLDKMENVPMITNEIEQTNKNISELTTIIKTILKFKKIDN</sequence>
<dbReference type="EMBL" id="JANTQA010000047">
    <property type="protein sequence ID" value="KAJ3433430.1"/>
    <property type="molecule type" value="Genomic_DNA"/>
</dbReference>
<dbReference type="AlphaFoldDB" id="A0AAV7YX45"/>
<dbReference type="InterPro" id="IPR017441">
    <property type="entry name" value="Protein_kinase_ATP_BS"/>
</dbReference>